<keyword evidence="1" id="KW-0418">Kinase</keyword>
<keyword evidence="1" id="KW-0808">Transferase</keyword>
<comment type="caution">
    <text evidence="1">The sequence shown here is derived from an EMBL/GenBank/DDBJ whole genome shotgun (WGS) entry which is preliminary data.</text>
</comment>
<name>A0A800NA20_CYTFI</name>
<dbReference type="EMBL" id="VDEM01000030">
    <property type="protein sequence ID" value="KAF0823447.1"/>
    <property type="molecule type" value="Genomic_DNA"/>
</dbReference>
<proteinExistence type="predicted"/>
<dbReference type="GO" id="GO:0034220">
    <property type="term" value="P:monoatomic ion transmembrane transport"/>
    <property type="evidence" value="ECO:0007669"/>
    <property type="project" value="UniProtKB-KW"/>
</dbReference>
<evidence type="ECO:0000313" key="1">
    <source>
        <dbReference type="EMBL" id="KAF0823447.1"/>
    </source>
</evidence>
<dbReference type="SUPFAM" id="SSF52402">
    <property type="entry name" value="Adenine nucleotide alpha hydrolases-like"/>
    <property type="match status" value="1"/>
</dbReference>
<dbReference type="AlphaFoldDB" id="A0A800NA20"/>
<keyword evidence="1" id="KW-0407">Ion channel</keyword>
<keyword evidence="1" id="KW-0813">Transport</keyword>
<gene>
    <name evidence="1" type="ORF">KIS1582_2712</name>
</gene>
<dbReference type="Proteomes" id="UP000465778">
    <property type="component" value="Unassembled WGS sequence"/>
</dbReference>
<sequence>MLRGLFHGIRAILKIESGGRGVKMKENILICVSNPNHAERLAQRGKKLKEAFQGGGYILSVENRKQEEFNFNELQTKYLFESLAEKYGLKMLAKNAGGKKTARVIAEVVQEYNITQIILGQAVQTKLERMVKPSLVNELFQLLDGVDILVAEVSRKVHDPSDDTDKGLPAQIVKKGSDYHLIIGESHDNGIKGLFFKELSSDFSNGFFVIQRENSHEVLRIHDGVVDSNILEDK</sequence>
<organism evidence="1 2">
    <name type="scientific">Cytobacillus firmus</name>
    <name type="common">Bacillus firmus</name>
    <dbReference type="NCBI Taxonomy" id="1399"/>
    <lineage>
        <taxon>Bacteria</taxon>
        <taxon>Bacillati</taxon>
        <taxon>Bacillota</taxon>
        <taxon>Bacilli</taxon>
        <taxon>Bacillales</taxon>
        <taxon>Bacillaceae</taxon>
        <taxon>Cytobacillus</taxon>
    </lineage>
</organism>
<protein>
    <submittedName>
        <fullName evidence="1">Osmosensitive K+ channel histidine kinase KdpD</fullName>
    </submittedName>
</protein>
<dbReference type="GO" id="GO:0016301">
    <property type="term" value="F:kinase activity"/>
    <property type="evidence" value="ECO:0007669"/>
    <property type="project" value="UniProtKB-KW"/>
</dbReference>
<keyword evidence="1" id="KW-0406">Ion transport</keyword>
<accession>A0A800NA20</accession>
<reference evidence="1 2" key="1">
    <citation type="journal article" date="2020" name="G3 (Bethesda)">
        <title>Whole Genome Sequencing and Comparative Genomics of Two Nematicidal Bacillus Strains Reveals a Wide Range of Possible Virulence Factors.</title>
        <authorList>
            <person name="Susic N."/>
            <person name="Janezic S."/>
            <person name="Rupnik M."/>
            <person name="Geric Stare B."/>
        </authorList>
    </citation>
    <scope>NUCLEOTIDE SEQUENCE [LARGE SCALE GENOMIC DNA]</scope>
    <source>
        <strain evidence="1 2">I-1582</strain>
    </source>
</reference>
<evidence type="ECO:0000313" key="2">
    <source>
        <dbReference type="Proteomes" id="UP000465778"/>
    </source>
</evidence>